<feature type="domain" description="SLH" evidence="2">
    <location>
        <begin position="26"/>
        <end position="89"/>
    </location>
</feature>
<keyword evidence="4" id="KW-1185">Reference proteome</keyword>
<dbReference type="RefSeq" id="WP_328275566.1">
    <property type="nucleotide sequence ID" value="NZ_JARTLD010000009.1"/>
</dbReference>
<dbReference type="EMBL" id="JARTLD010000009">
    <property type="protein sequence ID" value="MED5016468.1"/>
    <property type="molecule type" value="Genomic_DNA"/>
</dbReference>
<proteinExistence type="predicted"/>
<accession>A0ABU6PNL9</accession>
<feature type="domain" description="SLH" evidence="2">
    <location>
        <begin position="157"/>
        <end position="220"/>
    </location>
</feature>
<evidence type="ECO:0000313" key="4">
    <source>
        <dbReference type="Proteomes" id="UP001343257"/>
    </source>
</evidence>
<dbReference type="PROSITE" id="PS51272">
    <property type="entry name" value="SLH"/>
    <property type="match status" value="4"/>
</dbReference>
<keyword evidence="1" id="KW-0732">Signal</keyword>
<name>A0ABU6PNL9_9BACL</name>
<sequence length="462" mass="50498">MKKPSKIITLSAAVALAFSLAGQDFASAAAFKDLDSVQDKDKIIALYDSGLIKGITAEQFAPNKTVTQAESVQFFVNALGLNLDFIRFVKESQASDYYKHANDSAWYAKAFIIAAVNGLDLPADLYPNEKMTREAFTHQLVHAIEIAGKLPLIKPIVQEFKDQDQVKIEYSGSIQRALNYGVVSLDQDGRFQPKKEISRAEAAIEMSNALHYLKTHSGLTGSESLALTAEQAVQLIKGATGENLQIKVDPKATVTRESFTYLLVHTLQSSGQLPMLNLVPAEIKDNDNIDILNQGAIQTALALGFVQLDPEGHFNPKAEITRTDATDMVVKAVKYLNTHPVPEQGGASKSIKAEQAVELIKKAAGNTKLQIKINAEADVTRESFTYLLIHTLQAEGKLPMLNIVLKEIKDNGQIDIQYQGAIQTALALKIVELDAEGNFHPKNGVTLEDATAMIERVQKLSK</sequence>
<feature type="signal peptide" evidence="1">
    <location>
        <begin position="1"/>
        <end position="26"/>
    </location>
</feature>
<feature type="domain" description="SLH" evidence="2">
    <location>
        <begin position="280"/>
        <end position="343"/>
    </location>
</feature>
<dbReference type="Proteomes" id="UP001343257">
    <property type="component" value="Unassembled WGS sequence"/>
</dbReference>
<protein>
    <submittedName>
        <fullName evidence="3">S-layer homology domain-containing protein</fullName>
    </submittedName>
</protein>
<evidence type="ECO:0000259" key="2">
    <source>
        <dbReference type="PROSITE" id="PS51272"/>
    </source>
</evidence>
<dbReference type="InterPro" id="IPR001119">
    <property type="entry name" value="SLH_dom"/>
</dbReference>
<dbReference type="Pfam" id="PF00395">
    <property type="entry name" value="SLH"/>
    <property type="match status" value="4"/>
</dbReference>
<feature type="domain" description="SLH" evidence="2">
    <location>
        <begin position="405"/>
        <end position="462"/>
    </location>
</feature>
<evidence type="ECO:0000313" key="3">
    <source>
        <dbReference type="EMBL" id="MED5016468.1"/>
    </source>
</evidence>
<organism evidence="3 4">
    <name type="scientific">Paenibacillus chibensis</name>
    <dbReference type="NCBI Taxonomy" id="59846"/>
    <lineage>
        <taxon>Bacteria</taxon>
        <taxon>Bacillati</taxon>
        <taxon>Bacillota</taxon>
        <taxon>Bacilli</taxon>
        <taxon>Bacillales</taxon>
        <taxon>Paenibacillaceae</taxon>
        <taxon>Paenibacillus</taxon>
    </lineage>
</organism>
<comment type="caution">
    <text evidence="3">The sequence shown here is derived from an EMBL/GenBank/DDBJ whole genome shotgun (WGS) entry which is preliminary data.</text>
</comment>
<feature type="chain" id="PRO_5045293434" evidence="1">
    <location>
        <begin position="27"/>
        <end position="462"/>
    </location>
</feature>
<evidence type="ECO:0000256" key="1">
    <source>
        <dbReference type="SAM" id="SignalP"/>
    </source>
</evidence>
<gene>
    <name evidence="3" type="ORF">P9847_04000</name>
</gene>
<reference evidence="3 4" key="1">
    <citation type="submission" date="2023-03" db="EMBL/GenBank/DDBJ databases">
        <title>Bacillus Genome Sequencing.</title>
        <authorList>
            <person name="Dunlap C."/>
        </authorList>
    </citation>
    <scope>NUCLEOTIDE SEQUENCE [LARGE SCALE GENOMIC DNA]</scope>
    <source>
        <strain evidence="3 4">NRS-52</strain>
    </source>
</reference>